<sequence>MSASRRMPYEEPLALGGLRPFSVCSAAVRGPQEPRPAEQAEKAETIHVEGLCLVRYPIWPRCSTDVSVTSCPHGGMAALGS</sequence>
<dbReference type="EMBL" id="JASSZA010000023">
    <property type="protein sequence ID" value="KAK2082714.1"/>
    <property type="molecule type" value="Genomic_DNA"/>
</dbReference>
<gene>
    <name evidence="1" type="ORF">P7K49_037950</name>
</gene>
<accession>A0ABQ9TD95</accession>
<evidence type="ECO:0000313" key="1">
    <source>
        <dbReference type="EMBL" id="KAK2082714.1"/>
    </source>
</evidence>
<dbReference type="Proteomes" id="UP001266305">
    <property type="component" value="Unassembled WGS sequence"/>
</dbReference>
<proteinExistence type="predicted"/>
<protein>
    <submittedName>
        <fullName evidence="1">Uncharacterized protein</fullName>
    </submittedName>
</protein>
<reference evidence="1 2" key="1">
    <citation type="submission" date="2023-05" db="EMBL/GenBank/DDBJ databases">
        <title>B98-5 Cell Line De Novo Hybrid Assembly: An Optical Mapping Approach.</title>
        <authorList>
            <person name="Kananen K."/>
            <person name="Auerbach J.A."/>
            <person name="Kautto E."/>
            <person name="Blachly J.S."/>
        </authorList>
    </citation>
    <scope>NUCLEOTIDE SEQUENCE [LARGE SCALE GENOMIC DNA]</scope>
    <source>
        <strain evidence="1">B95-8</strain>
        <tissue evidence="1">Cell line</tissue>
    </source>
</reference>
<comment type="caution">
    <text evidence="1">The sequence shown here is derived from an EMBL/GenBank/DDBJ whole genome shotgun (WGS) entry which is preliminary data.</text>
</comment>
<organism evidence="1 2">
    <name type="scientific">Saguinus oedipus</name>
    <name type="common">Cotton-top tamarin</name>
    <name type="synonym">Oedipomidas oedipus</name>
    <dbReference type="NCBI Taxonomy" id="9490"/>
    <lineage>
        <taxon>Eukaryota</taxon>
        <taxon>Metazoa</taxon>
        <taxon>Chordata</taxon>
        <taxon>Craniata</taxon>
        <taxon>Vertebrata</taxon>
        <taxon>Euteleostomi</taxon>
        <taxon>Mammalia</taxon>
        <taxon>Eutheria</taxon>
        <taxon>Euarchontoglires</taxon>
        <taxon>Primates</taxon>
        <taxon>Haplorrhini</taxon>
        <taxon>Platyrrhini</taxon>
        <taxon>Cebidae</taxon>
        <taxon>Callitrichinae</taxon>
        <taxon>Saguinus</taxon>
    </lineage>
</organism>
<name>A0ABQ9TD95_SAGOE</name>
<keyword evidence="2" id="KW-1185">Reference proteome</keyword>
<evidence type="ECO:0000313" key="2">
    <source>
        <dbReference type="Proteomes" id="UP001266305"/>
    </source>
</evidence>